<proteinExistence type="predicted"/>
<name>A0A1E5XW42_9HYPH</name>
<feature type="transmembrane region" description="Helical" evidence="1">
    <location>
        <begin position="16"/>
        <end position="34"/>
    </location>
</feature>
<keyword evidence="1" id="KW-0812">Transmembrane</keyword>
<organism evidence="2 3">
    <name type="scientific">Devosia insulae DS-56</name>
    <dbReference type="NCBI Taxonomy" id="1116389"/>
    <lineage>
        <taxon>Bacteria</taxon>
        <taxon>Pseudomonadati</taxon>
        <taxon>Pseudomonadota</taxon>
        <taxon>Alphaproteobacteria</taxon>
        <taxon>Hyphomicrobiales</taxon>
        <taxon>Devosiaceae</taxon>
        <taxon>Devosia</taxon>
    </lineage>
</organism>
<dbReference type="AlphaFoldDB" id="A0A1E5XW42"/>
<gene>
    <name evidence="2" type="ORF">VW23_009715</name>
</gene>
<keyword evidence="3" id="KW-1185">Reference proteome</keyword>
<keyword evidence="1" id="KW-1133">Transmembrane helix</keyword>
<reference evidence="2 3" key="1">
    <citation type="journal article" date="2015" name="Genome Announc.">
        <title>Genome Assemblies of Three Soil-Associated Devosia species: D. insulae, D. limi, and D. soli.</title>
        <authorList>
            <person name="Hassan Y.I."/>
            <person name="Lepp D."/>
            <person name="Zhou T."/>
        </authorList>
    </citation>
    <scope>NUCLEOTIDE SEQUENCE [LARGE SCALE GENOMIC DNA]</scope>
    <source>
        <strain evidence="2 3">DS-56</strain>
    </source>
</reference>
<evidence type="ECO:0000313" key="2">
    <source>
        <dbReference type="EMBL" id="OEO32813.1"/>
    </source>
</evidence>
<dbReference type="Proteomes" id="UP000095463">
    <property type="component" value="Unassembled WGS sequence"/>
</dbReference>
<evidence type="ECO:0000313" key="3">
    <source>
        <dbReference type="Proteomes" id="UP000095463"/>
    </source>
</evidence>
<feature type="transmembrane region" description="Helical" evidence="1">
    <location>
        <begin position="40"/>
        <end position="63"/>
    </location>
</feature>
<dbReference type="RefSeq" id="WP_069908051.1">
    <property type="nucleotide sequence ID" value="NZ_LAJE02000053.1"/>
</dbReference>
<dbReference type="EMBL" id="LAJE02000053">
    <property type="protein sequence ID" value="OEO32813.1"/>
    <property type="molecule type" value="Genomic_DNA"/>
</dbReference>
<keyword evidence="1" id="KW-0472">Membrane</keyword>
<accession>A0A1E5XW42</accession>
<sequence>MAELRNKPVLVGRVRLWWYPLALVPIVALFYAGFTGILPTLFGLAGLFAFIFWVFSFGFAIYARVKRPPSEPRQ</sequence>
<comment type="caution">
    <text evidence="2">The sequence shown here is derived from an EMBL/GenBank/DDBJ whole genome shotgun (WGS) entry which is preliminary data.</text>
</comment>
<dbReference type="OrthoDB" id="7951129at2"/>
<protein>
    <submittedName>
        <fullName evidence="2">Uncharacterized protein</fullName>
    </submittedName>
</protein>
<evidence type="ECO:0000256" key="1">
    <source>
        <dbReference type="SAM" id="Phobius"/>
    </source>
</evidence>